<proteinExistence type="predicted"/>
<keyword evidence="1" id="KW-0862">Zinc</keyword>
<accession>A0A6V7V8Y9</accession>
<evidence type="ECO:0000256" key="3">
    <source>
        <dbReference type="SAM" id="MobiDB-lite"/>
    </source>
</evidence>
<dbReference type="SUPFAM" id="SSF50630">
    <property type="entry name" value="Acid proteases"/>
    <property type="match status" value="1"/>
</dbReference>
<keyword evidence="2" id="KW-0175">Coiled coil</keyword>
<feature type="domain" description="CCHC-type" evidence="4">
    <location>
        <begin position="316"/>
        <end position="331"/>
    </location>
</feature>
<feature type="region of interest" description="Disordered" evidence="3">
    <location>
        <begin position="607"/>
        <end position="657"/>
    </location>
</feature>
<dbReference type="AlphaFoldDB" id="A0A6V7V8Y9"/>
<evidence type="ECO:0000256" key="2">
    <source>
        <dbReference type="SAM" id="Coils"/>
    </source>
</evidence>
<sequence length="657" mass="76281">MDTEAIKILNEILKSTQNFIAGQQEEMKEMKKEFGKAKAKDSEEEQSAELYCKLNSVIQEFEFDLEKGKTFASWFEKHKSFFENEGNSLAEKVKVRLLVAKLGGSEYAKISQKMMPQKLDSMRFDILIQELENEFSDPRSKIVKRFEVIKLRCPCVEKVLDFGTIVNSECEKAEMALTVEDSKILIFIAGIPEEANDLRQICLRFVERHSNSDQCTFKQLLEECRSYLATKAEAKVFENIQEKVKFEPDYSFEVNNVSKIPIQAQPIQNSKMKENSENEFIRNKYQKKFNYNSGSQRFNNYSDYSESQNKFRDIQCYNCGRFGHYGRDCRKPKGWLNRFNRPQINHVSIDPDSSGTFCGITDIVNPNAILIKQKWITQKLKLNEKLVEMIVDSASQINILNEEIWTKIGSPELVRVDYSGVGLGKTKFEIEGKFKAIVELFGITSEEEFHLVKGDVNILGLPILNKFGTNSTILAKFIPKEVFNSPKQKKWRSPQPFLKNEESPFWKKKIFKNEETPKRWHKRSRFANAEEVLVKNTNKNGKTLWLPGKLVNKVGQKWRIEVPRLKCIVSREEWHIRKKYWLEKNQSDSDNSIDEKSVKLNQLFNKNINSKKNDSEIQEDNSKNSPEEDSIDVLDEPKPTDEKNDDDEKMSGISIDA</sequence>
<dbReference type="InterPro" id="IPR021109">
    <property type="entry name" value="Peptidase_aspartic_dom_sf"/>
</dbReference>
<keyword evidence="1" id="KW-0863">Zinc-finger</keyword>
<evidence type="ECO:0000313" key="5">
    <source>
        <dbReference type="EMBL" id="CAD2171377.1"/>
    </source>
</evidence>
<protein>
    <recommendedName>
        <fullName evidence="4">CCHC-type domain-containing protein</fullName>
    </recommendedName>
</protein>
<dbReference type="Pfam" id="PF23309">
    <property type="entry name" value="DUF7083"/>
    <property type="match status" value="1"/>
</dbReference>
<evidence type="ECO:0000256" key="1">
    <source>
        <dbReference type="PROSITE-ProRule" id="PRU00047"/>
    </source>
</evidence>
<keyword evidence="1" id="KW-0479">Metal-binding</keyword>
<dbReference type="SUPFAM" id="SSF57756">
    <property type="entry name" value="Retrovirus zinc finger-like domains"/>
    <property type="match status" value="1"/>
</dbReference>
<feature type="compositionally biased region" description="Basic and acidic residues" evidence="3">
    <location>
        <begin position="611"/>
        <end position="626"/>
    </location>
</feature>
<dbReference type="InterPro" id="IPR055510">
    <property type="entry name" value="DUF7083"/>
</dbReference>
<feature type="coiled-coil region" evidence="2">
    <location>
        <begin position="13"/>
        <end position="40"/>
    </location>
</feature>
<dbReference type="Proteomes" id="UP000580250">
    <property type="component" value="Unassembled WGS sequence"/>
</dbReference>
<dbReference type="PROSITE" id="PS50158">
    <property type="entry name" value="ZF_CCHC"/>
    <property type="match status" value="1"/>
</dbReference>
<dbReference type="Gene3D" id="4.10.60.10">
    <property type="entry name" value="Zinc finger, CCHC-type"/>
    <property type="match status" value="1"/>
</dbReference>
<comment type="caution">
    <text evidence="5">The sequence shown here is derived from an EMBL/GenBank/DDBJ whole genome shotgun (WGS) entry which is preliminary data.</text>
</comment>
<dbReference type="OrthoDB" id="5870588at2759"/>
<dbReference type="Gene3D" id="2.40.70.10">
    <property type="entry name" value="Acid Proteases"/>
    <property type="match status" value="1"/>
</dbReference>
<evidence type="ECO:0000313" key="6">
    <source>
        <dbReference type="Proteomes" id="UP000580250"/>
    </source>
</evidence>
<dbReference type="EMBL" id="CAJEWN010000183">
    <property type="protein sequence ID" value="CAD2171377.1"/>
    <property type="molecule type" value="Genomic_DNA"/>
</dbReference>
<dbReference type="GO" id="GO:0003676">
    <property type="term" value="F:nucleic acid binding"/>
    <property type="evidence" value="ECO:0007669"/>
    <property type="project" value="InterPro"/>
</dbReference>
<reference evidence="5 6" key="1">
    <citation type="submission" date="2020-08" db="EMBL/GenBank/DDBJ databases">
        <authorList>
            <person name="Koutsovoulos G."/>
            <person name="Danchin GJ E."/>
        </authorList>
    </citation>
    <scope>NUCLEOTIDE SEQUENCE [LARGE SCALE GENOMIC DNA]</scope>
</reference>
<dbReference type="InterPro" id="IPR001878">
    <property type="entry name" value="Znf_CCHC"/>
</dbReference>
<evidence type="ECO:0000259" key="4">
    <source>
        <dbReference type="PROSITE" id="PS50158"/>
    </source>
</evidence>
<dbReference type="InterPro" id="IPR036875">
    <property type="entry name" value="Znf_CCHC_sf"/>
</dbReference>
<dbReference type="Pfam" id="PF00098">
    <property type="entry name" value="zf-CCHC"/>
    <property type="match status" value="1"/>
</dbReference>
<dbReference type="GO" id="GO:0008270">
    <property type="term" value="F:zinc ion binding"/>
    <property type="evidence" value="ECO:0007669"/>
    <property type="project" value="UniProtKB-KW"/>
</dbReference>
<organism evidence="5 6">
    <name type="scientific">Meloidogyne enterolobii</name>
    <name type="common">Root-knot nematode worm</name>
    <name type="synonym">Meloidogyne mayaguensis</name>
    <dbReference type="NCBI Taxonomy" id="390850"/>
    <lineage>
        <taxon>Eukaryota</taxon>
        <taxon>Metazoa</taxon>
        <taxon>Ecdysozoa</taxon>
        <taxon>Nematoda</taxon>
        <taxon>Chromadorea</taxon>
        <taxon>Rhabditida</taxon>
        <taxon>Tylenchina</taxon>
        <taxon>Tylenchomorpha</taxon>
        <taxon>Tylenchoidea</taxon>
        <taxon>Meloidogynidae</taxon>
        <taxon>Meloidogyninae</taxon>
        <taxon>Meloidogyne</taxon>
    </lineage>
</organism>
<dbReference type="SMART" id="SM00343">
    <property type="entry name" value="ZnF_C2HC"/>
    <property type="match status" value="1"/>
</dbReference>
<name>A0A6V7V8Y9_MELEN</name>
<gene>
    <name evidence="5" type="ORF">MENT_LOCUS22852</name>
</gene>
<dbReference type="GO" id="GO:0019899">
    <property type="term" value="F:enzyme binding"/>
    <property type="evidence" value="ECO:0007669"/>
    <property type="project" value="UniProtKB-ARBA"/>
</dbReference>